<protein>
    <submittedName>
        <fullName evidence="1">Uncharacterized protein</fullName>
    </submittedName>
</protein>
<sequence>MYGATKLLTSDIWTKFQQIFEESGFEVNISENINEKVAENRRLVVNELMERTRDVYWRIEEKGNDEQTDIFLNELRSCLVLNNTFGQNFNKFLKKVGLRYTHYELTEVNISENINEKVAENRRLVVNELMERTRDVYWRIEEKGNDEQTDIFLNELRSCLVLNNVKAK</sequence>
<comment type="caution">
    <text evidence="1">The sequence shown here is derived from an EMBL/GenBank/DDBJ whole genome shotgun (WGS) entry which is preliminary data.</text>
</comment>
<evidence type="ECO:0000313" key="1">
    <source>
        <dbReference type="EMBL" id="RHZ76597.1"/>
    </source>
</evidence>
<reference evidence="1 2" key="1">
    <citation type="submission" date="2018-08" db="EMBL/GenBank/DDBJ databases">
        <title>Genome and evolution of the arbuscular mycorrhizal fungus Diversispora epigaea (formerly Glomus versiforme) and its bacterial endosymbionts.</title>
        <authorList>
            <person name="Sun X."/>
            <person name="Fei Z."/>
            <person name="Harrison M."/>
        </authorList>
    </citation>
    <scope>NUCLEOTIDE SEQUENCE [LARGE SCALE GENOMIC DNA]</scope>
    <source>
        <strain evidence="1 2">IT104</strain>
    </source>
</reference>
<evidence type="ECO:0000313" key="2">
    <source>
        <dbReference type="Proteomes" id="UP000266861"/>
    </source>
</evidence>
<dbReference type="STRING" id="1348612.A0A397INP6"/>
<dbReference type="AlphaFoldDB" id="A0A397INP6"/>
<proteinExistence type="predicted"/>
<accession>A0A397INP6</accession>
<keyword evidence="2" id="KW-1185">Reference proteome</keyword>
<dbReference type="OrthoDB" id="2432309at2759"/>
<gene>
    <name evidence="1" type="ORF">Glove_195g9</name>
</gene>
<organism evidence="1 2">
    <name type="scientific">Diversispora epigaea</name>
    <dbReference type="NCBI Taxonomy" id="1348612"/>
    <lineage>
        <taxon>Eukaryota</taxon>
        <taxon>Fungi</taxon>
        <taxon>Fungi incertae sedis</taxon>
        <taxon>Mucoromycota</taxon>
        <taxon>Glomeromycotina</taxon>
        <taxon>Glomeromycetes</taxon>
        <taxon>Diversisporales</taxon>
        <taxon>Diversisporaceae</taxon>
        <taxon>Diversispora</taxon>
    </lineage>
</organism>
<name>A0A397INP6_9GLOM</name>
<dbReference type="EMBL" id="PQFF01000183">
    <property type="protein sequence ID" value="RHZ76597.1"/>
    <property type="molecule type" value="Genomic_DNA"/>
</dbReference>
<dbReference type="Proteomes" id="UP000266861">
    <property type="component" value="Unassembled WGS sequence"/>
</dbReference>